<evidence type="ECO:0000256" key="1">
    <source>
        <dbReference type="SAM" id="MobiDB-lite"/>
    </source>
</evidence>
<protein>
    <submittedName>
        <fullName evidence="3">Uncharacterized protein</fullName>
    </submittedName>
</protein>
<comment type="caution">
    <text evidence="3">The sequence shown here is derived from an EMBL/GenBank/DDBJ whole genome shotgun (WGS) entry which is preliminary data.</text>
</comment>
<dbReference type="EMBL" id="JAZGUE010000002">
    <property type="protein sequence ID" value="KAL2270338.1"/>
    <property type="molecule type" value="Genomic_DNA"/>
</dbReference>
<feature type="region of interest" description="Disordered" evidence="1">
    <location>
        <begin position="352"/>
        <end position="399"/>
    </location>
</feature>
<feature type="compositionally biased region" description="Low complexity" evidence="1">
    <location>
        <begin position="384"/>
        <end position="399"/>
    </location>
</feature>
<feature type="compositionally biased region" description="Basic and acidic residues" evidence="1">
    <location>
        <begin position="365"/>
        <end position="383"/>
    </location>
</feature>
<dbReference type="GeneID" id="98123446"/>
<accession>A0ABR4DIZ3</accession>
<feature type="region of interest" description="Disordered" evidence="1">
    <location>
        <begin position="295"/>
        <end position="329"/>
    </location>
</feature>
<gene>
    <name evidence="3" type="ORF">VTJ83DRAFT_2522</name>
</gene>
<feature type="compositionally biased region" description="Basic and acidic residues" evidence="1">
    <location>
        <begin position="231"/>
        <end position="247"/>
    </location>
</feature>
<dbReference type="PROSITE" id="PS51257">
    <property type="entry name" value="PROKAR_LIPOPROTEIN"/>
    <property type="match status" value="1"/>
</dbReference>
<organism evidence="3 4">
    <name type="scientific">Remersonia thermophila</name>
    <dbReference type="NCBI Taxonomy" id="72144"/>
    <lineage>
        <taxon>Eukaryota</taxon>
        <taxon>Fungi</taxon>
        <taxon>Dikarya</taxon>
        <taxon>Ascomycota</taxon>
        <taxon>Pezizomycotina</taxon>
        <taxon>Sordariomycetes</taxon>
        <taxon>Sordariomycetidae</taxon>
        <taxon>Sordariales</taxon>
        <taxon>Sordariales incertae sedis</taxon>
        <taxon>Remersonia</taxon>
    </lineage>
</organism>
<feature type="chain" id="PRO_5046738904" evidence="2">
    <location>
        <begin position="22"/>
        <end position="399"/>
    </location>
</feature>
<reference evidence="3 4" key="1">
    <citation type="journal article" date="2024" name="Commun. Biol.">
        <title>Comparative genomic analysis of thermophilic fungi reveals convergent evolutionary adaptations and gene losses.</title>
        <authorList>
            <person name="Steindorff A.S."/>
            <person name="Aguilar-Pontes M.V."/>
            <person name="Robinson A.J."/>
            <person name="Andreopoulos B."/>
            <person name="LaButti K."/>
            <person name="Kuo A."/>
            <person name="Mondo S."/>
            <person name="Riley R."/>
            <person name="Otillar R."/>
            <person name="Haridas S."/>
            <person name="Lipzen A."/>
            <person name="Grimwood J."/>
            <person name="Schmutz J."/>
            <person name="Clum A."/>
            <person name="Reid I.D."/>
            <person name="Moisan M.C."/>
            <person name="Butler G."/>
            <person name="Nguyen T.T.M."/>
            <person name="Dewar K."/>
            <person name="Conant G."/>
            <person name="Drula E."/>
            <person name="Henrissat B."/>
            <person name="Hansel C."/>
            <person name="Singer S."/>
            <person name="Hutchinson M.I."/>
            <person name="de Vries R.P."/>
            <person name="Natvig D.O."/>
            <person name="Powell A.J."/>
            <person name="Tsang A."/>
            <person name="Grigoriev I.V."/>
        </authorList>
    </citation>
    <scope>NUCLEOTIDE SEQUENCE [LARGE SCALE GENOMIC DNA]</scope>
    <source>
        <strain evidence="3 4">ATCC 22073</strain>
    </source>
</reference>
<evidence type="ECO:0000313" key="4">
    <source>
        <dbReference type="Proteomes" id="UP001600064"/>
    </source>
</evidence>
<feature type="region of interest" description="Disordered" evidence="1">
    <location>
        <begin position="227"/>
        <end position="257"/>
    </location>
</feature>
<keyword evidence="4" id="KW-1185">Reference proteome</keyword>
<feature type="compositionally biased region" description="Basic and acidic residues" evidence="1">
    <location>
        <begin position="303"/>
        <end position="318"/>
    </location>
</feature>
<evidence type="ECO:0000313" key="3">
    <source>
        <dbReference type="EMBL" id="KAL2270338.1"/>
    </source>
</evidence>
<dbReference type="Proteomes" id="UP001600064">
    <property type="component" value="Unassembled WGS sequence"/>
</dbReference>
<keyword evidence="2" id="KW-0732">Signal</keyword>
<dbReference type="RefSeq" id="XP_070869062.1">
    <property type="nucleotide sequence ID" value="XM_071008802.1"/>
</dbReference>
<name>A0ABR4DIZ3_9PEZI</name>
<feature type="signal peptide" evidence="2">
    <location>
        <begin position="1"/>
        <end position="21"/>
    </location>
</feature>
<sequence>MKSIISTGLVAALLLPPSATAGSCPKFSHGSNRITCHMFVDHSQVEKGKVKTGGFGGLFGGWGGGKKNKGLTIRRRTTTLAWSFFWKYIAADDCPRTRAHLTSILPPLGPLPHAVKCRVEVRWTPDEHDRCEHAGHGPDDLFDPYDSHACNVTWDFAGDSLIDPFSLPAKMVWPLTASYDRPSHHFKSNDFRIKHDLANEGDQFNLQIRSGHGNDFLHSWGRPAGGFGGWHGEEHRDKEHEEGDKKDKRGKKDKVEVRKPEIKQDRARFHGFYNTKNLYSCWVFDGFHVVTTNTIKTGKKGKRADEDKKEGDPKEGLRQLDPAQFDPKDLEDPEVKELLQHEVLHHLHIHQPTWSTCHPRPPVPCHEEKCEGESCKLEQHGSDHGSSGSDSGSDSEGHE</sequence>
<proteinExistence type="predicted"/>
<evidence type="ECO:0000256" key="2">
    <source>
        <dbReference type="SAM" id="SignalP"/>
    </source>
</evidence>